<reference evidence="1 2" key="1">
    <citation type="journal article" date="2021" name="Elife">
        <title>Chloroplast acquisition without the gene transfer in kleptoplastic sea slugs, Plakobranchus ocellatus.</title>
        <authorList>
            <person name="Maeda T."/>
            <person name="Takahashi S."/>
            <person name="Yoshida T."/>
            <person name="Shimamura S."/>
            <person name="Takaki Y."/>
            <person name="Nagai Y."/>
            <person name="Toyoda A."/>
            <person name="Suzuki Y."/>
            <person name="Arimoto A."/>
            <person name="Ishii H."/>
            <person name="Satoh N."/>
            <person name="Nishiyama T."/>
            <person name="Hasebe M."/>
            <person name="Maruyama T."/>
            <person name="Minagawa J."/>
            <person name="Obokata J."/>
            <person name="Shigenobu S."/>
        </authorList>
    </citation>
    <scope>NUCLEOTIDE SEQUENCE [LARGE SCALE GENOMIC DNA]</scope>
</reference>
<comment type="caution">
    <text evidence="1">The sequence shown here is derived from an EMBL/GenBank/DDBJ whole genome shotgun (WGS) entry which is preliminary data.</text>
</comment>
<accession>A0AAV4EES0</accession>
<evidence type="ECO:0000313" key="1">
    <source>
        <dbReference type="EMBL" id="GFR59013.1"/>
    </source>
</evidence>
<dbReference type="Proteomes" id="UP000762676">
    <property type="component" value="Unassembled WGS sequence"/>
</dbReference>
<keyword evidence="2" id="KW-1185">Reference proteome</keyword>
<sequence length="97" mass="10884">MIQTAVNSQFEVKIEWSGLYNTRRLQNSLHGGEHHYRGFGVIFVPETSKAIIGFWIVGNRGIIVKLQGKSFDVGPLQKYTLTADKDKEMAKSSAKQS</sequence>
<name>A0AAV4EES0_9GAST</name>
<protein>
    <submittedName>
        <fullName evidence="1">Uncharacterized protein</fullName>
    </submittedName>
</protein>
<evidence type="ECO:0000313" key="2">
    <source>
        <dbReference type="Proteomes" id="UP000762676"/>
    </source>
</evidence>
<dbReference type="AlphaFoldDB" id="A0AAV4EES0"/>
<proteinExistence type="predicted"/>
<gene>
    <name evidence="1" type="ORF">ElyMa_001783200</name>
</gene>
<dbReference type="EMBL" id="BMAT01003623">
    <property type="protein sequence ID" value="GFR59013.1"/>
    <property type="molecule type" value="Genomic_DNA"/>
</dbReference>
<organism evidence="1 2">
    <name type="scientific">Elysia marginata</name>
    <dbReference type="NCBI Taxonomy" id="1093978"/>
    <lineage>
        <taxon>Eukaryota</taxon>
        <taxon>Metazoa</taxon>
        <taxon>Spiralia</taxon>
        <taxon>Lophotrochozoa</taxon>
        <taxon>Mollusca</taxon>
        <taxon>Gastropoda</taxon>
        <taxon>Heterobranchia</taxon>
        <taxon>Euthyneura</taxon>
        <taxon>Panpulmonata</taxon>
        <taxon>Sacoglossa</taxon>
        <taxon>Placobranchoidea</taxon>
        <taxon>Plakobranchidae</taxon>
        <taxon>Elysia</taxon>
    </lineage>
</organism>